<dbReference type="GO" id="GO:0005732">
    <property type="term" value="C:sno(s)RNA-containing ribonucleoprotein complex"/>
    <property type="evidence" value="ECO:0007669"/>
    <property type="project" value="InterPro"/>
</dbReference>
<feature type="compositionally biased region" description="Basic and acidic residues" evidence="7">
    <location>
        <begin position="764"/>
        <end position="784"/>
    </location>
</feature>
<dbReference type="EMBL" id="OC005683">
    <property type="protein sequence ID" value="CAD7265570.1"/>
    <property type="molecule type" value="Genomic_DNA"/>
</dbReference>
<feature type="compositionally biased region" description="Acidic residues" evidence="7">
    <location>
        <begin position="481"/>
        <end position="493"/>
    </location>
</feature>
<evidence type="ECO:0000256" key="1">
    <source>
        <dbReference type="ARBA" id="ARBA00004604"/>
    </source>
</evidence>
<keyword evidence="4" id="KW-0539">Nucleus</keyword>
<evidence type="ECO:0000256" key="3">
    <source>
        <dbReference type="ARBA" id="ARBA00022552"/>
    </source>
</evidence>
<feature type="compositionally biased region" description="Basic and acidic residues" evidence="7">
    <location>
        <begin position="795"/>
        <end position="806"/>
    </location>
</feature>
<feature type="compositionally biased region" description="Basic residues" evidence="7">
    <location>
        <begin position="785"/>
        <end position="794"/>
    </location>
</feature>
<sequence length="888" mass="99447">MLLLITSSMGKSGYRAKSKLAFSDASNILQPATTKQKTEQRETFLVAKNDTTNVTESSKADSAKENLNKAIKNIDASATTEENANQLDGCATDKTETKNQEADEKTPEARGEKSSGESSSSSSSSESSSSSDSSDGSESEVVDDTDADKNLNPLSDEESSEYEFQKVIYRVFIAQTPSSSNARKVSKVTTTVSTPDVTHSASTVSQPTNLPVTSTPASNNNPGPNTPDLKFVTSTPVSTNNAKTSVVTTVDILSPVKKDKVAADVTHFIKRLYDHTKSEEETPSREALPELIVKDFDEEQIWQELELQNEEKSTKFIRDVAHMVALKNKLVFPIQELDEGEGSEDEHSGEESESDQSEKLETRKQISDKDTLNVARKKANHSKKQTKGRSSVVDDQFFKLGDLEKFLDKEDKKEGRLQKKKKTLEGDSSEDSDDTIDYFQDIPSDEEESDNENVEAEGNRLHYSDFFDDPDVSETEHDSGNGDEADDDDDDKDSDFGGNKETRGNDKDEEMSDSENEDKGYESKKKVRFDFGKSSGSDSENEVSNDEETKTVEKLKAIESKSNFETRQERLKMKISHLEEKSLSDKPWQLKGEVSATTRPQNSLLEEALEFDLTTRPAPVITEETTLKLEDIIRQRIKDKLWDDVERKIKPVETPYEYKKKLTLNQEKSKLSLAQVYEQEYLKQKEAQNPNAEEKPEEEPESHKEIRTMMTALFNKLDALSNFHYTPRAVAPDVQIFSNLPAITIEEVAPVAASDAALLAPEEVKAKSKGDALGKGERTSTDKKRERRQKKVKQRERQKEKERREKLVEKLRPGLGNKFSKEKALSALERAAKDSNVSLMDGKGKAVKSSSSFFSQLQEEVSSHIKSKVQTGKKRTKDNVLSVKRFKL</sequence>
<reference evidence="8" key="1">
    <citation type="submission" date="2020-11" db="EMBL/GenBank/DDBJ databases">
        <authorList>
            <person name="Tran Van P."/>
        </authorList>
    </citation>
    <scope>NUCLEOTIDE SEQUENCE</scope>
</reference>
<feature type="compositionally biased region" description="Polar residues" evidence="7">
    <location>
        <begin position="195"/>
        <end position="223"/>
    </location>
</feature>
<gene>
    <name evidence="8" type="ORF">TSIB3V08_LOCUS9603</name>
</gene>
<feature type="compositionally biased region" description="Basic and acidic residues" evidence="7">
    <location>
        <begin position="345"/>
        <end position="371"/>
    </location>
</feature>
<feature type="compositionally biased region" description="Basic and acidic residues" evidence="7">
    <location>
        <begin position="494"/>
        <end position="506"/>
    </location>
</feature>
<organism evidence="8">
    <name type="scientific">Timema shepardi</name>
    <name type="common">Walking stick</name>
    <dbReference type="NCBI Taxonomy" id="629360"/>
    <lineage>
        <taxon>Eukaryota</taxon>
        <taxon>Metazoa</taxon>
        <taxon>Ecdysozoa</taxon>
        <taxon>Arthropoda</taxon>
        <taxon>Hexapoda</taxon>
        <taxon>Insecta</taxon>
        <taxon>Pterygota</taxon>
        <taxon>Neoptera</taxon>
        <taxon>Polyneoptera</taxon>
        <taxon>Phasmatodea</taxon>
        <taxon>Timematodea</taxon>
        <taxon>Timematoidea</taxon>
        <taxon>Timematidae</taxon>
        <taxon>Timema</taxon>
    </lineage>
</organism>
<dbReference type="GO" id="GO:0034457">
    <property type="term" value="C:Mpp10 complex"/>
    <property type="evidence" value="ECO:0007669"/>
    <property type="project" value="InterPro"/>
</dbReference>
<feature type="compositionally biased region" description="Acidic residues" evidence="7">
    <location>
        <begin position="135"/>
        <end position="146"/>
    </location>
</feature>
<evidence type="ECO:0000256" key="4">
    <source>
        <dbReference type="ARBA" id="ARBA00023242"/>
    </source>
</evidence>
<feature type="region of interest" description="Disordered" evidence="7">
    <location>
        <begin position="764"/>
        <end position="806"/>
    </location>
</feature>
<feature type="compositionally biased region" description="Acidic residues" evidence="7">
    <location>
        <begin position="507"/>
        <end position="516"/>
    </location>
</feature>
<feature type="compositionally biased region" description="Polar residues" evidence="7">
    <location>
        <begin position="76"/>
        <end position="86"/>
    </location>
</feature>
<keyword evidence="3" id="KW-0698">rRNA processing</keyword>
<dbReference type="GO" id="GO:0032040">
    <property type="term" value="C:small-subunit processome"/>
    <property type="evidence" value="ECO:0007669"/>
    <property type="project" value="TreeGrafter"/>
</dbReference>
<feature type="compositionally biased region" description="Basic residues" evidence="7">
    <location>
        <begin position="375"/>
        <end position="387"/>
    </location>
</feature>
<evidence type="ECO:0000256" key="6">
    <source>
        <dbReference type="ARBA" id="ARBA00029455"/>
    </source>
</evidence>
<keyword evidence="2" id="KW-0690">Ribosome biogenesis</keyword>
<evidence type="ECO:0000313" key="8">
    <source>
        <dbReference type="EMBL" id="CAD7265570.1"/>
    </source>
</evidence>
<feature type="compositionally biased region" description="Basic and acidic residues" evidence="7">
    <location>
        <begin position="517"/>
        <end position="531"/>
    </location>
</feature>
<feature type="region of interest" description="Disordered" evidence="7">
    <location>
        <begin position="45"/>
        <end position="160"/>
    </location>
</feature>
<feature type="region of interest" description="Disordered" evidence="7">
    <location>
        <begin position="682"/>
        <end position="705"/>
    </location>
</feature>
<comment type="similarity">
    <text evidence="6">Belongs to the MPP10 family.</text>
</comment>
<feature type="compositionally biased region" description="Basic and acidic residues" evidence="7">
    <location>
        <begin position="58"/>
        <end position="67"/>
    </location>
</feature>
<keyword evidence="5" id="KW-0687">Ribonucleoprotein</keyword>
<evidence type="ECO:0000256" key="7">
    <source>
        <dbReference type="SAM" id="MobiDB-lite"/>
    </source>
</evidence>
<proteinExistence type="inferred from homology"/>
<feature type="compositionally biased region" description="Acidic residues" evidence="7">
    <location>
        <begin position="427"/>
        <end position="436"/>
    </location>
</feature>
<evidence type="ECO:0000256" key="5">
    <source>
        <dbReference type="ARBA" id="ARBA00023274"/>
    </source>
</evidence>
<dbReference type="Pfam" id="PF04006">
    <property type="entry name" value="Mpp10"/>
    <property type="match status" value="1"/>
</dbReference>
<accession>A0A7R9G3G2</accession>
<name>A0A7R9G3G2_TIMSH</name>
<dbReference type="GO" id="GO:0006364">
    <property type="term" value="P:rRNA processing"/>
    <property type="evidence" value="ECO:0007669"/>
    <property type="project" value="UniProtKB-KW"/>
</dbReference>
<feature type="compositionally biased region" description="Low complexity" evidence="7">
    <location>
        <begin position="116"/>
        <end position="134"/>
    </location>
</feature>
<feature type="region of interest" description="Disordered" evidence="7">
    <location>
        <begin position="338"/>
        <end position="391"/>
    </location>
</feature>
<dbReference type="PANTHER" id="PTHR17039">
    <property type="entry name" value="U3 SMALL NUCLEOLAR RIBONUCLEOPROTEIN PROTEIN MPP10"/>
    <property type="match status" value="1"/>
</dbReference>
<evidence type="ECO:0000256" key="2">
    <source>
        <dbReference type="ARBA" id="ARBA00022517"/>
    </source>
</evidence>
<feature type="region of interest" description="Disordered" evidence="7">
    <location>
        <begin position="409"/>
        <end position="551"/>
    </location>
</feature>
<feature type="compositionally biased region" description="Basic and acidic residues" evidence="7">
    <location>
        <begin position="91"/>
        <end position="115"/>
    </location>
</feature>
<feature type="compositionally biased region" description="Acidic residues" evidence="7">
    <location>
        <begin position="443"/>
        <end position="455"/>
    </location>
</feature>
<feature type="region of interest" description="Disordered" evidence="7">
    <location>
        <begin position="179"/>
        <end position="227"/>
    </location>
</feature>
<dbReference type="PANTHER" id="PTHR17039:SF0">
    <property type="entry name" value="U3 SMALL NUCLEOLAR RIBONUCLEOPROTEIN PROTEIN MPP10"/>
    <property type="match status" value="1"/>
</dbReference>
<protein>
    <submittedName>
        <fullName evidence="8">Uncharacterized protein</fullName>
    </submittedName>
</protein>
<dbReference type="InterPro" id="IPR012173">
    <property type="entry name" value="Mpp10"/>
</dbReference>
<comment type="subcellular location">
    <subcellularLocation>
        <location evidence="1">Nucleus</location>
        <location evidence="1">Nucleolus</location>
    </subcellularLocation>
</comment>
<dbReference type="AlphaFoldDB" id="A0A7R9G3G2"/>